<sequence>MSSRALEILQTQDINYTNLVKYLAIISLLCLLSNVLTIYWRLRDVPGPLWARVTNLQRVLWVKTGRAHVIHKEMHDKYGSFVRFGPNAVSVSDPDAITTLYPMRMGFVKVTNRSFLFLFFFLLFPYSGPREAGMLTLCWFFFFFLGRFL</sequence>
<organism evidence="2 3">
    <name type="scientific">Penicillium thymicola</name>
    <dbReference type="NCBI Taxonomy" id="293382"/>
    <lineage>
        <taxon>Eukaryota</taxon>
        <taxon>Fungi</taxon>
        <taxon>Dikarya</taxon>
        <taxon>Ascomycota</taxon>
        <taxon>Pezizomycotina</taxon>
        <taxon>Eurotiomycetes</taxon>
        <taxon>Eurotiomycetidae</taxon>
        <taxon>Eurotiales</taxon>
        <taxon>Aspergillaceae</taxon>
        <taxon>Penicillium</taxon>
    </lineage>
</organism>
<dbReference type="GO" id="GO:0016705">
    <property type="term" value="F:oxidoreductase activity, acting on paired donors, with incorporation or reduction of molecular oxygen"/>
    <property type="evidence" value="ECO:0007669"/>
    <property type="project" value="InterPro"/>
</dbReference>
<dbReference type="EMBL" id="LACB01000094">
    <property type="protein sequence ID" value="KAJ9489106.1"/>
    <property type="molecule type" value="Genomic_DNA"/>
</dbReference>
<gene>
    <name evidence="2" type="ORF">VN97_g4168</name>
</gene>
<dbReference type="Proteomes" id="UP001227192">
    <property type="component" value="Unassembled WGS sequence"/>
</dbReference>
<dbReference type="Gene3D" id="1.10.630.10">
    <property type="entry name" value="Cytochrome P450"/>
    <property type="match status" value="1"/>
</dbReference>
<reference evidence="2" key="1">
    <citation type="submission" date="2015-06" db="EMBL/GenBank/DDBJ databases">
        <authorList>
            <person name="Nguyen H."/>
        </authorList>
    </citation>
    <scope>NUCLEOTIDE SEQUENCE</scope>
    <source>
        <strain evidence="2">DAOM 180753</strain>
    </source>
</reference>
<dbReference type="GO" id="GO:0005506">
    <property type="term" value="F:iron ion binding"/>
    <property type="evidence" value="ECO:0007669"/>
    <property type="project" value="InterPro"/>
</dbReference>
<keyword evidence="1" id="KW-1133">Transmembrane helix</keyword>
<evidence type="ECO:0000256" key="1">
    <source>
        <dbReference type="SAM" id="Phobius"/>
    </source>
</evidence>
<dbReference type="GO" id="GO:0020037">
    <property type="term" value="F:heme binding"/>
    <property type="evidence" value="ECO:0007669"/>
    <property type="project" value="InterPro"/>
</dbReference>
<comment type="caution">
    <text evidence="2">The sequence shown here is derived from an EMBL/GenBank/DDBJ whole genome shotgun (WGS) entry which is preliminary data.</text>
</comment>
<dbReference type="AlphaFoldDB" id="A0AAI9TL08"/>
<keyword evidence="1" id="KW-0812">Transmembrane</keyword>
<proteinExistence type="predicted"/>
<protein>
    <submittedName>
        <fullName evidence="2">Uncharacterized protein</fullName>
    </submittedName>
</protein>
<feature type="transmembrane region" description="Helical" evidence="1">
    <location>
        <begin position="110"/>
        <end position="126"/>
    </location>
</feature>
<keyword evidence="3" id="KW-1185">Reference proteome</keyword>
<keyword evidence="1" id="KW-0472">Membrane</keyword>
<name>A0AAI9TL08_PENTH</name>
<evidence type="ECO:0000313" key="2">
    <source>
        <dbReference type="EMBL" id="KAJ9489106.1"/>
    </source>
</evidence>
<dbReference type="SUPFAM" id="SSF48264">
    <property type="entry name" value="Cytochrome P450"/>
    <property type="match status" value="1"/>
</dbReference>
<evidence type="ECO:0000313" key="3">
    <source>
        <dbReference type="Proteomes" id="UP001227192"/>
    </source>
</evidence>
<dbReference type="InterPro" id="IPR036396">
    <property type="entry name" value="Cyt_P450_sf"/>
</dbReference>
<reference evidence="2" key="2">
    <citation type="journal article" date="2016" name="Fungal Biol.">
        <title>Ochratoxin A production by Penicillium thymicola.</title>
        <authorList>
            <person name="Nguyen H.D.T."/>
            <person name="McMullin D.R."/>
            <person name="Ponomareva E."/>
            <person name="Riley R."/>
            <person name="Pomraning K.R."/>
            <person name="Baker S.E."/>
            <person name="Seifert K.A."/>
        </authorList>
    </citation>
    <scope>NUCLEOTIDE SEQUENCE</scope>
    <source>
        <strain evidence="2">DAOM 180753</strain>
    </source>
</reference>
<feature type="transmembrane region" description="Helical" evidence="1">
    <location>
        <begin position="20"/>
        <end position="42"/>
    </location>
</feature>
<dbReference type="GO" id="GO:0004497">
    <property type="term" value="F:monooxygenase activity"/>
    <property type="evidence" value="ECO:0007669"/>
    <property type="project" value="InterPro"/>
</dbReference>
<accession>A0AAI9TL08</accession>